<name>A0ABX0ZED3_9ACTN</name>
<comment type="caution">
    <text evidence="1">The sequence shown here is derived from an EMBL/GenBank/DDBJ whole genome shotgun (WGS) entry which is preliminary data.</text>
</comment>
<evidence type="ECO:0000313" key="2">
    <source>
        <dbReference type="Proteomes" id="UP000783871"/>
    </source>
</evidence>
<proteinExistence type="predicted"/>
<sequence length="56" mass="6360">MDLHQLTDEVEAVSRRYATRHGIDRSGTWFLLKLQEEVGELTHPDREGQRVAPAGS</sequence>
<dbReference type="Proteomes" id="UP000783871">
    <property type="component" value="Unassembled WGS sequence"/>
</dbReference>
<evidence type="ECO:0000313" key="1">
    <source>
        <dbReference type="EMBL" id="NJP34879.1"/>
    </source>
</evidence>
<gene>
    <name evidence="1" type="ORF">HCJ94_23570</name>
</gene>
<dbReference type="RefSeq" id="WP_168003223.1">
    <property type="nucleotide sequence ID" value="NZ_JAATEO010000030.1"/>
</dbReference>
<keyword evidence="2" id="KW-1185">Reference proteome</keyword>
<dbReference type="EMBL" id="JAATEO010000030">
    <property type="protein sequence ID" value="NJP34879.1"/>
    <property type="molecule type" value="Genomic_DNA"/>
</dbReference>
<protein>
    <recommendedName>
        <fullName evidence="3">MarR family transcriptional regulator</fullName>
    </recommendedName>
</protein>
<reference evidence="1 2" key="1">
    <citation type="submission" date="2020-03" db="EMBL/GenBank/DDBJ databases">
        <title>WGS of actinomycetes isolated from Thailand.</title>
        <authorList>
            <person name="Thawai C."/>
        </authorList>
    </citation>
    <scope>NUCLEOTIDE SEQUENCE [LARGE SCALE GENOMIC DNA]</scope>
    <source>
        <strain evidence="1 2">HSS6-12</strain>
    </source>
</reference>
<organism evidence="1 2">
    <name type="scientific">Micromonospora thermarum</name>
    <dbReference type="NCBI Taxonomy" id="2720024"/>
    <lineage>
        <taxon>Bacteria</taxon>
        <taxon>Bacillati</taxon>
        <taxon>Actinomycetota</taxon>
        <taxon>Actinomycetes</taxon>
        <taxon>Micromonosporales</taxon>
        <taxon>Micromonosporaceae</taxon>
        <taxon>Micromonospora</taxon>
    </lineage>
</organism>
<evidence type="ECO:0008006" key="3">
    <source>
        <dbReference type="Google" id="ProtNLM"/>
    </source>
</evidence>
<accession>A0ABX0ZED3</accession>